<dbReference type="InterPro" id="IPR050807">
    <property type="entry name" value="TransReg_Diox_bact_type"/>
</dbReference>
<dbReference type="Gene3D" id="1.10.260.40">
    <property type="entry name" value="lambda repressor-like DNA-binding domains"/>
    <property type="match status" value="1"/>
</dbReference>
<dbReference type="GO" id="GO:0003677">
    <property type="term" value="F:DNA binding"/>
    <property type="evidence" value="ECO:0007669"/>
    <property type="project" value="UniProtKB-KW"/>
</dbReference>
<name>A0A6J7CJM5_9ZZZZ</name>
<dbReference type="CDD" id="cd02209">
    <property type="entry name" value="cupin_XRE_C"/>
    <property type="match status" value="1"/>
</dbReference>
<dbReference type="InterPro" id="IPR011051">
    <property type="entry name" value="RmlC_Cupin_sf"/>
</dbReference>
<dbReference type="GO" id="GO:0003700">
    <property type="term" value="F:DNA-binding transcription factor activity"/>
    <property type="evidence" value="ECO:0007669"/>
    <property type="project" value="TreeGrafter"/>
</dbReference>
<dbReference type="SUPFAM" id="SSF47413">
    <property type="entry name" value="lambda repressor-like DNA-binding domains"/>
    <property type="match status" value="1"/>
</dbReference>
<dbReference type="InterPro" id="IPR014710">
    <property type="entry name" value="RmlC-like_jellyroll"/>
</dbReference>
<dbReference type="CDD" id="cd00093">
    <property type="entry name" value="HTH_XRE"/>
    <property type="match status" value="1"/>
</dbReference>
<dbReference type="InterPro" id="IPR010982">
    <property type="entry name" value="Lambda_DNA-bd_dom_sf"/>
</dbReference>
<proteinExistence type="predicted"/>
<dbReference type="InterPro" id="IPR013096">
    <property type="entry name" value="Cupin_2"/>
</dbReference>
<dbReference type="AlphaFoldDB" id="A0A6J7CJM5"/>
<evidence type="ECO:0000256" key="1">
    <source>
        <dbReference type="ARBA" id="ARBA00023125"/>
    </source>
</evidence>
<evidence type="ECO:0000313" key="3">
    <source>
        <dbReference type="EMBL" id="CAB4856379.1"/>
    </source>
</evidence>
<dbReference type="GO" id="GO:0005829">
    <property type="term" value="C:cytosol"/>
    <property type="evidence" value="ECO:0007669"/>
    <property type="project" value="TreeGrafter"/>
</dbReference>
<dbReference type="Pfam" id="PF13560">
    <property type="entry name" value="HTH_31"/>
    <property type="match status" value="1"/>
</dbReference>
<dbReference type="PANTHER" id="PTHR46797">
    <property type="entry name" value="HTH-TYPE TRANSCRIPTIONAL REGULATOR"/>
    <property type="match status" value="1"/>
</dbReference>
<organism evidence="3">
    <name type="scientific">freshwater metagenome</name>
    <dbReference type="NCBI Taxonomy" id="449393"/>
    <lineage>
        <taxon>unclassified sequences</taxon>
        <taxon>metagenomes</taxon>
        <taxon>ecological metagenomes</taxon>
    </lineage>
</organism>
<dbReference type="EMBL" id="CAFBLF010000012">
    <property type="protein sequence ID" value="CAB4856379.1"/>
    <property type="molecule type" value="Genomic_DNA"/>
</dbReference>
<reference evidence="3" key="1">
    <citation type="submission" date="2020-05" db="EMBL/GenBank/DDBJ databases">
        <authorList>
            <person name="Chiriac C."/>
            <person name="Salcher M."/>
            <person name="Ghai R."/>
            <person name="Kavagutti S V."/>
        </authorList>
    </citation>
    <scope>NUCLEOTIDE SEQUENCE</scope>
</reference>
<dbReference type="Pfam" id="PF07883">
    <property type="entry name" value="Cupin_2"/>
    <property type="match status" value="1"/>
</dbReference>
<protein>
    <submittedName>
        <fullName evidence="3">Unannotated protein</fullName>
    </submittedName>
</protein>
<keyword evidence="1" id="KW-0238">DNA-binding</keyword>
<sequence length="223" mass="24218">MTAERLPHNCEVCLSAPMGHNRDMPFNDENRAGMEDVGPKLRSTRLAQGLSVTFVAKQAGVTKGFLSLAERGKTRVSVPVLLRICDVLGITIGSLFTYPDEPIVHGGIPLYMGGVDLQEYLLTPHDEKWVQVMRTTMQPGGGSDGAYTLDAESIFVVVLQGQLSLDVGGEVRVLDTGDSTTFSARTPHNWFNPLDTESQVMWVISPPLPLVGDAKPIGNRDRG</sequence>
<dbReference type="InterPro" id="IPR001387">
    <property type="entry name" value="Cro/C1-type_HTH"/>
</dbReference>
<accession>A0A6J7CJM5</accession>
<dbReference type="SUPFAM" id="SSF51182">
    <property type="entry name" value="RmlC-like cupins"/>
    <property type="match status" value="1"/>
</dbReference>
<dbReference type="Gene3D" id="2.60.120.10">
    <property type="entry name" value="Jelly Rolls"/>
    <property type="match status" value="1"/>
</dbReference>
<dbReference type="SMART" id="SM00530">
    <property type="entry name" value="HTH_XRE"/>
    <property type="match status" value="1"/>
</dbReference>
<evidence type="ECO:0000259" key="2">
    <source>
        <dbReference type="PROSITE" id="PS50943"/>
    </source>
</evidence>
<dbReference type="PANTHER" id="PTHR46797:SF1">
    <property type="entry name" value="METHYLPHOSPHONATE SYNTHASE"/>
    <property type="match status" value="1"/>
</dbReference>
<dbReference type="PROSITE" id="PS50943">
    <property type="entry name" value="HTH_CROC1"/>
    <property type="match status" value="1"/>
</dbReference>
<gene>
    <name evidence="3" type="ORF">UFOPK3339_00147</name>
</gene>
<feature type="domain" description="HTH cro/C1-type" evidence="2">
    <location>
        <begin position="41"/>
        <end position="95"/>
    </location>
</feature>